<dbReference type="GO" id="GO:0016301">
    <property type="term" value="F:kinase activity"/>
    <property type="evidence" value="ECO:0007669"/>
    <property type="project" value="UniProtKB-KW"/>
</dbReference>
<reference evidence="17 18" key="1">
    <citation type="submission" date="2019-02" db="EMBL/GenBank/DDBJ databases">
        <title>Deep-cultivation of Planctomycetes and their phenomic and genomic characterization uncovers novel biology.</title>
        <authorList>
            <person name="Wiegand S."/>
            <person name="Jogler M."/>
            <person name="Boedeker C."/>
            <person name="Pinto D."/>
            <person name="Vollmers J."/>
            <person name="Rivas-Marin E."/>
            <person name="Kohn T."/>
            <person name="Peeters S.H."/>
            <person name="Heuer A."/>
            <person name="Rast P."/>
            <person name="Oberbeckmann S."/>
            <person name="Bunk B."/>
            <person name="Jeske O."/>
            <person name="Meyerdierks A."/>
            <person name="Storesund J.E."/>
            <person name="Kallscheuer N."/>
            <person name="Luecker S."/>
            <person name="Lage O.M."/>
            <person name="Pohl T."/>
            <person name="Merkel B.J."/>
            <person name="Hornburger P."/>
            <person name="Mueller R.-W."/>
            <person name="Bruemmer F."/>
            <person name="Labrenz M."/>
            <person name="Spormann A.M."/>
            <person name="Op den Camp H."/>
            <person name="Overmann J."/>
            <person name="Amann R."/>
            <person name="Jetten M.S.M."/>
            <person name="Mascher T."/>
            <person name="Medema M.H."/>
            <person name="Devos D.P."/>
            <person name="Kaster A.-K."/>
            <person name="Ovreas L."/>
            <person name="Rohde M."/>
            <person name="Galperin M.Y."/>
            <person name="Jogler C."/>
        </authorList>
    </citation>
    <scope>NUCLEOTIDE SEQUENCE [LARGE SCALE GENOMIC DNA]</scope>
    <source>
        <strain evidence="17 18">Pan216</strain>
    </source>
</reference>
<dbReference type="InterPro" id="IPR036918">
    <property type="entry name" value="Pyrv_Knase_C_sf"/>
</dbReference>
<evidence type="ECO:0000256" key="2">
    <source>
        <dbReference type="ARBA" id="ARBA00004997"/>
    </source>
</evidence>
<evidence type="ECO:0000313" key="17">
    <source>
        <dbReference type="EMBL" id="QDU60042.1"/>
    </source>
</evidence>
<dbReference type="Gene3D" id="3.40.1380.20">
    <property type="entry name" value="Pyruvate kinase, C-terminal domain"/>
    <property type="match status" value="1"/>
</dbReference>
<evidence type="ECO:0000256" key="4">
    <source>
        <dbReference type="ARBA" id="ARBA00012142"/>
    </source>
</evidence>
<evidence type="ECO:0000256" key="13">
    <source>
        <dbReference type="NCBIfam" id="TIGR01064"/>
    </source>
</evidence>
<keyword evidence="10 14" id="KW-0460">Magnesium</keyword>
<dbReference type="NCBIfam" id="NF004491">
    <property type="entry name" value="PRK05826.1"/>
    <property type="match status" value="1"/>
</dbReference>
<dbReference type="OrthoDB" id="9812123at2"/>
<keyword evidence="11 14" id="KW-0324">Glycolysis</keyword>
<dbReference type="Pfam" id="PF02887">
    <property type="entry name" value="PK_C"/>
    <property type="match status" value="1"/>
</dbReference>
<dbReference type="EMBL" id="CP036279">
    <property type="protein sequence ID" value="QDU60042.1"/>
    <property type="molecule type" value="Genomic_DNA"/>
</dbReference>
<dbReference type="Gene3D" id="3.20.20.60">
    <property type="entry name" value="Phosphoenolpyruvate-binding domains"/>
    <property type="match status" value="1"/>
</dbReference>
<evidence type="ECO:0000256" key="6">
    <source>
        <dbReference type="ARBA" id="ARBA00022723"/>
    </source>
</evidence>
<dbReference type="InterPro" id="IPR015795">
    <property type="entry name" value="Pyrv_Knase_C"/>
</dbReference>
<evidence type="ECO:0000256" key="11">
    <source>
        <dbReference type="ARBA" id="ARBA00023152"/>
    </source>
</evidence>
<evidence type="ECO:0000259" key="16">
    <source>
        <dbReference type="Pfam" id="PF02887"/>
    </source>
</evidence>
<keyword evidence="8 14" id="KW-0418">Kinase</keyword>
<dbReference type="PROSITE" id="PS00110">
    <property type="entry name" value="PYRUVATE_KINASE"/>
    <property type="match status" value="1"/>
</dbReference>
<dbReference type="Proteomes" id="UP000317093">
    <property type="component" value="Chromosome"/>
</dbReference>
<dbReference type="SUPFAM" id="SSF52935">
    <property type="entry name" value="PK C-terminal domain-like"/>
    <property type="match status" value="1"/>
</dbReference>
<sequence length="479" mass="51945">MRRVKIVCTIGPASSSPDAIEQLIDAGMNVARLNFSHGDYDHHREAFETIRATAARMGQPVAILADLCGPKIRLGEIEEGGVEIQSGDSIVLTTDEIVGTPQRVGTNYEPLPRDVKPGDAIFVDDGLLELEVLESEGRDVHCKIRAGGKLRSRKGLNIPRAGLSTPALTEKDKADITFCRGIGVDFFALSFVRRPEDVTAAKERAGDIPVIAKIEKPDAIDHLEAIAEIADGLMVARGDLGVEVGFEKVPMLQKRMIRVMNRRAKPVITATQMLESMINNPQPTRAEVSDVANAVLDGTDAVMLSAESAVGRYPRRTVEMMSRIVREVEGSATSDETILPATHQTDPDFRNAVAHAAARAAIDLDLATVAVFTRTGRTARYLSAYRPHSLVIAFCYDDQTRRRLALQWGIRSVLCEKVNDGQTAARLAERRLKDAGIVEPGDKIAVVIGPSGQPFTTSTLRLWRVGADPDPETGASSGE</sequence>
<keyword evidence="12 17" id="KW-0670">Pyruvate</keyword>
<dbReference type="FunFam" id="2.40.33.10:FF:000001">
    <property type="entry name" value="Pyruvate kinase"/>
    <property type="match status" value="1"/>
</dbReference>
<protein>
    <recommendedName>
        <fullName evidence="4 13">Pyruvate kinase</fullName>
        <ecNumber evidence="4 13">2.7.1.40</ecNumber>
    </recommendedName>
</protein>
<comment type="cofactor">
    <cofactor evidence="1">
        <name>K(+)</name>
        <dbReference type="ChEBI" id="CHEBI:29103"/>
    </cofactor>
</comment>
<evidence type="ECO:0000256" key="3">
    <source>
        <dbReference type="ARBA" id="ARBA00008663"/>
    </source>
</evidence>
<feature type="domain" description="Pyruvate kinase C-terminal" evidence="16">
    <location>
        <begin position="351"/>
        <end position="461"/>
    </location>
</feature>
<dbReference type="GO" id="GO:0004743">
    <property type="term" value="F:pyruvate kinase activity"/>
    <property type="evidence" value="ECO:0007669"/>
    <property type="project" value="UniProtKB-UniRule"/>
</dbReference>
<organism evidence="17 18">
    <name type="scientific">Kolteria novifilia</name>
    <dbReference type="NCBI Taxonomy" id="2527975"/>
    <lineage>
        <taxon>Bacteria</taxon>
        <taxon>Pseudomonadati</taxon>
        <taxon>Planctomycetota</taxon>
        <taxon>Planctomycetia</taxon>
        <taxon>Kolteriales</taxon>
        <taxon>Kolteriaceae</taxon>
        <taxon>Kolteria</taxon>
    </lineage>
</organism>
<feature type="domain" description="Pyruvate kinase barrel" evidence="15">
    <location>
        <begin position="1"/>
        <end position="318"/>
    </location>
</feature>
<evidence type="ECO:0000256" key="8">
    <source>
        <dbReference type="ARBA" id="ARBA00022777"/>
    </source>
</evidence>
<dbReference type="PANTHER" id="PTHR11817">
    <property type="entry name" value="PYRUVATE KINASE"/>
    <property type="match status" value="1"/>
</dbReference>
<dbReference type="EC" id="2.7.1.40" evidence="4 13"/>
<dbReference type="InterPro" id="IPR015806">
    <property type="entry name" value="Pyrv_Knase_insert_dom_sf"/>
</dbReference>
<dbReference type="Pfam" id="PF00224">
    <property type="entry name" value="PK"/>
    <property type="match status" value="1"/>
</dbReference>
<dbReference type="InterPro" id="IPR011037">
    <property type="entry name" value="Pyrv_Knase-like_insert_dom_sf"/>
</dbReference>
<dbReference type="PRINTS" id="PR01050">
    <property type="entry name" value="PYRUVTKNASE"/>
</dbReference>
<dbReference type="NCBIfam" id="TIGR01064">
    <property type="entry name" value="pyruv_kin"/>
    <property type="match status" value="1"/>
</dbReference>
<dbReference type="InterPro" id="IPR001697">
    <property type="entry name" value="Pyr_Knase"/>
</dbReference>
<evidence type="ECO:0000256" key="1">
    <source>
        <dbReference type="ARBA" id="ARBA00001958"/>
    </source>
</evidence>
<keyword evidence="18" id="KW-1185">Reference proteome</keyword>
<accession>A0A518AZB2</accession>
<proteinExistence type="inferred from homology"/>
<dbReference type="Gene3D" id="2.40.33.10">
    <property type="entry name" value="PK beta-barrel domain-like"/>
    <property type="match status" value="1"/>
</dbReference>
<dbReference type="GO" id="GO:0030955">
    <property type="term" value="F:potassium ion binding"/>
    <property type="evidence" value="ECO:0007669"/>
    <property type="project" value="UniProtKB-UniRule"/>
</dbReference>
<dbReference type="SUPFAM" id="SSF50800">
    <property type="entry name" value="PK beta-barrel domain-like"/>
    <property type="match status" value="1"/>
</dbReference>
<dbReference type="GO" id="GO:0005524">
    <property type="term" value="F:ATP binding"/>
    <property type="evidence" value="ECO:0007669"/>
    <property type="project" value="UniProtKB-KW"/>
</dbReference>
<keyword evidence="6" id="KW-0479">Metal-binding</keyword>
<dbReference type="InterPro" id="IPR040442">
    <property type="entry name" value="Pyrv_kinase-like_dom_sf"/>
</dbReference>
<keyword evidence="9" id="KW-0067">ATP-binding</keyword>
<comment type="pathway">
    <text evidence="2 14">Carbohydrate degradation; glycolysis; pyruvate from D-glyceraldehyde 3-phosphate: step 5/5.</text>
</comment>
<dbReference type="AlphaFoldDB" id="A0A518AZB2"/>
<dbReference type="SUPFAM" id="SSF51621">
    <property type="entry name" value="Phosphoenolpyruvate/pyruvate domain"/>
    <property type="match status" value="1"/>
</dbReference>
<evidence type="ECO:0000256" key="12">
    <source>
        <dbReference type="ARBA" id="ARBA00023317"/>
    </source>
</evidence>
<evidence type="ECO:0000313" key="18">
    <source>
        <dbReference type="Proteomes" id="UP000317093"/>
    </source>
</evidence>
<dbReference type="UniPathway" id="UPA00109">
    <property type="reaction ID" value="UER00188"/>
</dbReference>
<evidence type="ECO:0000256" key="7">
    <source>
        <dbReference type="ARBA" id="ARBA00022741"/>
    </source>
</evidence>
<dbReference type="InterPro" id="IPR015793">
    <property type="entry name" value="Pyrv_Knase_brl"/>
</dbReference>
<evidence type="ECO:0000256" key="5">
    <source>
        <dbReference type="ARBA" id="ARBA00022679"/>
    </source>
</evidence>
<evidence type="ECO:0000256" key="10">
    <source>
        <dbReference type="ARBA" id="ARBA00022842"/>
    </source>
</evidence>
<dbReference type="GO" id="GO:0000287">
    <property type="term" value="F:magnesium ion binding"/>
    <property type="evidence" value="ECO:0007669"/>
    <property type="project" value="UniProtKB-UniRule"/>
</dbReference>
<evidence type="ECO:0000256" key="9">
    <source>
        <dbReference type="ARBA" id="ARBA00022840"/>
    </source>
</evidence>
<dbReference type="RefSeq" id="WP_145255262.1">
    <property type="nucleotide sequence ID" value="NZ_CP036279.1"/>
</dbReference>
<gene>
    <name evidence="17" type="primary">pyk</name>
    <name evidence="17" type="ORF">Pan216_08790</name>
</gene>
<keyword evidence="5 14" id="KW-0808">Transferase</keyword>
<dbReference type="InterPro" id="IPR015813">
    <property type="entry name" value="Pyrv/PenolPyrv_kinase-like_dom"/>
</dbReference>
<dbReference type="KEGG" id="knv:Pan216_08790"/>
<name>A0A518AZB2_9BACT</name>
<dbReference type="NCBIfam" id="NF004978">
    <property type="entry name" value="PRK06354.1"/>
    <property type="match status" value="1"/>
</dbReference>
<dbReference type="InterPro" id="IPR018209">
    <property type="entry name" value="Pyrv_Knase_AS"/>
</dbReference>
<evidence type="ECO:0000256" key="14">
    <source>
        <dbReference type="RuleBase" id="RU000504"/>
    </source>
</evidence>
<comment type="similarity">
    <text evidence="3 14">Belongs to the pyruvate kinase family.</text>
</comment>
<keyword evidence="7" id="KW-0547">Nucleotide-binding</keyword>
<evidence type="ECO:0000259" key="15">
    <source>
        <dbReference type="Pfam" id="PF00224"/>
    </source>
</evidence>
<comment type="catalytic activity">
    <reaction evidence="14">
        <text>pyruvate + ATP = phosphoenolpyruvate + ADP + H(+)</text>
        <dbReference type="Rhea" id="RHEA:18157"/>
        <dbReference type="ChEBI" id="CHEBI:15361"/>
        <dbReference type="ChEBI" id="CHEBI:15378"/>
        <dbReference type="ChEBI" id="CHEBI:30616"/>
        <dbReference type="ChEBI" id="CHEBI:58702"/>
        <dbReference type="ChEBI" id="CHEBI:456216"/>
        <dbReference type="EC" id="2.7.1.40"/>
    </reaction>
</comment>